<keyword evidence="3" id="KW-1185">Reference proteome</keyword>
<dbReference type="Ensembl" id="ENSSDAT00000017260.1">
    <property type="protein sequence ID" value="ENSSDAP00000015214.1"/>
    <property type="gene ID" value="ENSSDAG00000013710.1"/>
</dbReference>
<feature type="transmembrane region" description="Helical" evidence="1">
    <location>
        <begin position="82"/>
        <end position="102"/>
    </location>
</feature>
<reference evidence="2" key="1">
    <citation type="submission" date="2025-05" db="UniProtKB">
        <authorList>
            <consortium name="Ensembl"/>
        </authorList>
    </citation>
    <scope>IDENTIFICATION</scope>
</reference>
<sequence length="197" mass="21720">MEGSLGPSELPFVQQSEGLARFQHRPGHHEAVGRPGEEQTSPLQVESSASWALETIEIPCVEEMSGALSLGWTEIQRSSSSFFFFFFLLFCVGCGLLLPGRLQQQWQQMKMSVRTTTSGSPRRTARQTVLKMPSWCLVTMTSQTELKKVMTLSMVLGWVGLTAKSLASKSWAPEGTASATGNLFLFQLWACACHQSP</sequence>
<organism evidence="2 3">
    <name type="scientific">Spermophilus dauricus</name>
    <name type="common">Daurian ground squirrel</name>
    <dbReference type="NCBI Taxonomy" id="99837"/>
    <lineage>
        <taxon>Eukaryota</taxon>
        <taxon>Metazoa</taxon>
        <taxon>Chordata</taxon>
        <taxon>Craniata</taxon>
        <taxon>Vertebrata</taxon>
        <taxon>Euteleostomi</taxon>
        <taxon>Mammalia</taxon>
        <taxon>Eutheria</taxon>
        <taxon>Euarchontoglires</taxon>
        <taxon>Glires</taxon>
        <taxon>Rodentia</taxon>
        <taxon>Sciuromorpha</taxon>
        <taxon>Sciuridae</taxon>
        <taxon>Xerinae</taxon>
        <taxon>Marmotini</taxon>
        <taxon>Spermophilus</taxon>
    </lineage>
</organism>
<proteinExistence type="predicted"/>
<keyword evidence="1" id="KW-0472">Membrane</keyword>
<evidence type="ECO:0000313" key="3">
    <source>
        <dbReference type="Proteomes" id="UP000694422"/>
    </source>
</evidence>
<protein>
    <submittedName>
        <fullName evidence="2">Uncharacterized protein</fullName>
    </submittedName>
</protein>
<keyword evidence="1" id="KW-0812">Transmembrane</keyword>
<dbReference type="Proteomes" id="UP000694422">
    <property type="component" value="Unplaced"/>
</dbReference>
<name>A0A8C9UQM5_SPEDA</name>
<dbReference type="Ensembl" id="ENSSDAT00000017237.1">
    <property type="protein sequence ID" value="ENSSDAP00000015193.1"/>
    <property type="gene ID" value="ENSSDAG00000013690.1"/>
</dbReference>
<evidence type="ECO:0000313" key="2">
    <source>
        <dbReference type="Ensembl" id="ENSSDAP00000015193.1"/>
    </source>
</evidence>
<dbReference type="AlphaFoldDB" id="A0A8C9UQM5"/>
<accession>A0A8C9UQM5</accession>
<keyword evidence="1" id="KW-1133">Transmembrane helix</keyword>
<evidence type="ECO:0000256" key="1">
    <source>
        <dbReference type="SAM" id="Phobius"/>
    </source>
</evidence>